<dbReference type="InterPro" id="IPR035513">
    <property type="entry name" value="Invertase/methylesterase_inhib"/>
</dbReference>
<reference evidence="7" key="1">
    <citation type="journal article" date="2024" name="IScience">
        <title>Strigolactones Initiate the Formation of Haustorium-like Structures in Castilleja.</title>
        <authorList>
            <person name="Buerger M."/>
            <person name="Peterson D."/>
            <person name="Chory J."/>
        </authorList>
    </citation>
    <scope>NUCLEOTIDE SEQUENCE [LARGE SCALE GENOMIC DNA]</scope>
</reference>
<evidence type="ECO:0000313" key="6">
    <source>
        <dbReference type="EMBL" id="KAL3626641.1"/>
    </source>
</evidence>
<feature type="domain" description="Pectinesterase inhibitor" evidence="5">
    <location>
        <begin position="29"/>
        <end position="179"/>
    </location>
</feature>
<evidence type="ECO:0000256" key="3">
    <source>
        <dbReference type="ARBA" id="ARBA00038471"/>
    </source>
</evidence>
<organism evidence="6 7">
    <name type="scientific">Castilleja foliolosa</name>
    <dbReference type="NCBI Taxonomy" id="1961234"/>
    <lineage>
        <taxon>Eukaryota</taxon>
        <taxon>Viridiplantae</taxon>
        <taxon>Streptophyta</taxon>
        <taxon>Embryophyta</taxon>
        <taxon>Tracheophyta</taxon>
        <taxon>Spermatophyta</taxon>
        <taxon>Magnoliopsida</taxon>
        <taxon>eudicotyledons</taxon>
        <taxon>Gunneridae</taxon>
        <taxon>Pentapetalae</taxon>
        <taxon>asterids</taxon>
        <taxon>lamiids</taxon>
        <taxon>Lamiales</taxon>
        <taxon>Orobanchaceae</taxon>
        <taxon>Pedicularideae</taxon>
        <taxon>Castillejinae</taxon>
        <taxon>Castilleja</taxon>
    </lineage>
</organism>
<dbReference type="Proteomes" id="UP001632038">
    <property type="component" value="Unassembled WGS sequence"/>
</dbReference>
<dbReference type="InterPro" id="IPR052421">
    <property type="entry name" value="PCW_Enzyme_Inhibitor"/>
</dbReference>
<dbReference type="AlphaFoldDB" id="A0ABD3CBC2"/>
<protein>
    <recommendedName>
        <fullName evidence="5">Pectinesterase inhibitor domain-containing protein</fullName>
    </recommendedName>
</protein>
<dbReference type="SMART" id="SM00856">
    <property type="entry name" value="PMEI"/>
    <property type="match status" value="1"/>
</dbReference>
<keyword evidence="7" id="KW-1185">Reference proteome</keyword>
<evidence type="ECO:0000259" key="5">
    <source>
        <dbReference type="SMART" id="SM00856"/>
    </source>
</evidence>
<dbReference type="Gene3D" id="1.20.140.40">
    <property type="entry name" value="Invertase/pectin methylesterase inhibitor family protein"/>
    <property type="match status" value="1"/>
</dbReference>
<gene>
    <name evidence="6" type="ORF">CASFOL_030190</name>
</gene>
<dbReference type="Pfam" id="PF04043">
    <property type="entry name" value="PMEI"/>
    <property type="match status" value="1"/>
</dbReference>
<evidence type="ECO:0000256" key="2">
    <source>
        <dbReference type="ARBA" id="ARBA00023157"/>
    </source>
</evidence>
<proteinExistence type="inferred from homology"/>
<feature type="chain" id="PRO_5044771146" description="Pectinesterase inhibitor domain-containing protein" evidence="4">
    <location>
        <begin position="25"/>
        <end position="187"/>
    </location>
</feature>
<dbReference type="EMBL" id="JAVIJP010000047">
    <property type="protein sequence ID" value="KAL3626641.1"/>
    <property type="molecule type" value="Genomic_DNA"/>
</dbReference>
<evidence type="ECO:0000313" key="7">
    <source>
        <dbReference type="Proteomes" id="UP001632038"/>
    </source>
</evidence>
<dbReference type="InterPro" id="IPR006501">
    <property type="entry name" value="Pectinesterase_inhib_dom"/>
</dbReference>
<evidence type="ECO:0000256" key="4">
    <source>
        <dbReference type="SAM" id="SignalP"/>
    </source>
</evidence>
<dbReference type="PANTHER" id="PTHR36710">
    <property type="entry name" value="PECTINESTERASE INHIBITOR-LIKE"/>
    <property type="match status" value="1"/>
</dbReference>
<feature type="signal peptide" evidence="4">
    <location>
        <begin position="1"/>
        <end position="24"/>
    </location>
</feature>
<evidence type="ECO:0000256" key="1">
    <source>
        <dbReference type="ARBA" id="ARBA00022729"/>
    </source>
</evidence>
<keyword evidence="1 4" id="KW-0732">Signal</keyword>
<name>A0ABD3CBC2_9LAMI</name>
<comment type="similarity">
    <text evidence="3">Belongs to the PMEI family.</text>
</comment>
<keyword evidence="2" id="KW-1015">Disulfide bond</keyword>
<comment type="caution">
    <text evidence="6">The sequence shown here is derived from an EMBL/GenBank/DDBJ whole genome shotgun (WGS) entry which is preliminary data.</text>
</comment>
<sequence>MTTPTTNIISLIIIIIILMIASSAQNANSTVVSLTKLCNNTRNPTLCHRVLPGSTGDLRELGRKAVKSTLSSTTQALAKVRALIKAEKDPNLIESYNSCSINFEIVSSNISDYSRLLIASKKPDRRLLCILASEAEMGMEACNYLMMFALPPAKPPTEPAKLAAVCDHIEQLASILLAIGNILAAGT</sequence>
<accession>A0ABD3CBC2</accession>
<dbReference type="PANTHER" id="PTHR36710:SF18">
    <property type="entry name" value="PECTINESTERASE INHIBITOR 5-RELATED"/>
    <property type="match status" value="1"/>
</dbReference>
<dbReference type="SUPFAM" id="SSF101148">
    <property type="entry name" value="Plant invertase/pectin methylesterase inhibitor"/>
    <property type="match status" value="1"/>
</dbReference>